<dbReference type="RefSeq" id="WP_055068317.1">
    <property type="nucleotide sequence ID" value="NZ_CP173697.1"/>
</dbReference>
<dbReference type="AlphaFoldDB" id="A0A0M6WSZ3"/>
<gene>
    <name evidence="1" type="ORF">M72_10401</name>
</gene>
<accession>A0A0M6WSZ3</accession>
<dbReference type="Proteomes" id="UP000049979">
    <property type="component" value="Unassembled WGS sequence"/>
</dbReference>
<reference evidence="2" key="1">
    <citation type="submission" date="2015-05" db="EMBL/GenBank/DDBJ databases">
        <authorList>
            <consortium name="Pathogen Informatics"/>
        </authorList>
    </citation>
    <scope>NUCLEOTIDE SEQUENCE [LARGE SCALE GENOMIC DNA]</scope>
    <source>
        <strain evidence="2">M72</strain>
    </source>
</reference>
<dbReference type="EMBL" id="CVRR01000037">
    <property type="protein sequence ID" value="CRL40771.1"/>
    <property type="molecule type" value="Genomic_DNA"/>
</dbReference>
<sequence length="371" mass="41102">MMKQFKETQMEGRRLLHLGIAACMLMLVMVICHAEPVFAKNFEMDLDANKVTYTLTEAKSGSVIFGEANTTGYIYIGQKPDTFVVKNDTDKVIRVGMYVTTESPVTLTWFADFGPALMSQTINRSESAVITGQTAKPGEEVSVQYGYIKEENKNVKTLPRLKVRAKITVTDEPVYKTVVKKEPKIEVTKMSADQAGIQVDVNNGGAGVRGVSKIYVYKGSKKIKTFTSAATSKYTFTYKAKGAGSAKYKAKVEMIENKNDAKTSKAVSPKANTYSLKVSTKLSDYEEDEIKFVTQSLSYSGNTIIVKGYTVNTMGADLAYPFYTYASCPGKLIYQYRSPANKVIKKGIHKYTFKVKNVSVVDLRHCGINVK</sequence>
<evidence type="ECO:0000313" key="1">
    <source>
        <dbReference type="EMBL" id="CRL40771.1"/>
    </source>
</evidence>
<proteinExistence type="predicted"/>
<protein>
    <submittedName>
        <fullName evidence="1">Uncharacterized protein</fullName>
    </submittedName>
</protein>
<organism evidence="1 2">
    <name type="scientific">Roseburia faecis</name>
    <dbReference type="NCBI Taxonomy" id="301302"/>
    <lineage>
        <taxon>Bacteria</taxon>
        <taxon>Bacillati</taxon>
        <taxon>Bacillota</taxon>
        <taxon>Clostridia</taxon>
        <taxon>Lachnospirales</taxon>
        <taxon>Lachnospiraceae</taxon>
        <taxon>Roseburia</taxon>
    </lineage>
</organism>
<name>A0A0M6WSZ3_9FIRM</name>
<dbReference type="STRING" id="301302.ERS852420_02362"/>
<dbReference type="GeneID" id="99746454"/>
<evidence type="ECO:0000313" key="2">
    <source>
        <dbReference type="Proteomes" id="UP000049979"/>
    </source>
</evidence>
<keyword evidence="2" id="KW-1185">Reference proteome</keyword>